<sequence>MLSDATGLTGPMAGAPAGEPAGGVAVKTRPVAVDKATQVEDSTLVAEVLPANMQAIPTRSHSQVANAIRQRLDAGWRREQITRVLGSRALPSHVIDLTRLVMARFRDDLSLDYPPPVIVERDPAALAAPASSMPAMPVQQSRRWRWALPNGHSVTVRDLDMGRVSIDHLAARNAGDPRACGNKFNFLEAVGATEYLLDSSLKEACLKLLGGEDGHEPSL</sequence>
<name>C0E174_9CORY</name>
<proteinExistence type="predicted"/>
<dbReference type="HOGENOM" id="CLU_1259662_0_0_11"/>
<reference evidence="2 3" key="1">
    <citation type="submission" date="2009-01" db="EMBL/GenBank/DDBJ databases">
        <authorList>
            <person name="Fulton L."/>
            <person name="Clifton S."/>
            <person name="Chinwalla A.T."/>
            <person name="Mitreva M."/>
            <person name="Sodergren E."/>
            <person name="Weinstock G."/>
            <person name="Clifton S."/>
            <person name="Dooling D.J."/>
            <person name="Fulton B."/>
            <person name="Minx P."/>
            <person name="Pepin K.H."/>
            <person name="Johnson M."/>
            <person name="Bhonagiri V."/>
            <person name="Nash W.E."/>
            <person name="Mardis E.R."/>
            <person name="Wilson R.K."/>
        </authorList>
    </citation>
    <scope>NUCLEOTIDE SEQUENCE [LARGE SCALE GENOMIC DNA]</scope>
    <source>
        <strain evidence="2 3">ATCC 33806</strain>
    </source>
</reference>
<gene>
    <name evidence="2" type="ORF">CORMATOL_00724</name>
</gene>
<dbReference type="Proteomes" id="UP000006247">
    <property type="component" value="Unassembled WGS sequence"/>
</dbReference>
<dbReference type="EMBL" id="ACEB01000007">
    <property type="protein sequence ID" value="EEG27699.1"/>
    <property type="molecule type" value="Genomic_DNA"/>
</dbReference>
<evidence type="ECO:0000256" key="1">
    <source>
        <dbReference type="SAM" id="MobiDB-lite"/>
    </source>
</evidence>
<evidence type="ECO:0000313" key="2">
    <source>
        <dbReference type="EMBL" id="EEG27699.1"/>
    </source>
</evidence>
<evidence type="ECO:0000313" key="3">
    <source>
        <dbReference type="Proteomes" id="UP000006247"/>
    </source>
</evidence>
<protein>
    <submittedName>
        <fullName evidence="2">Uncharacterized protein</fullName>
    </submittedName>
</protein>
<comment type="caution">
    <text evidence="2">The sequence shown here is derived from an EMBL/GenBank/DDBJ whole genome shotgun (WGS) entry which is preliminary data.</text>
</comment>
<feature type="compositionally biased region" description="Low complexity" evidence="1">
    <location>
        <begin position="10"/>
        <end position="22"/>
    </location>
</feature>
<feature type="region of interest" description="Disordered" evidence="1">
    <location>
        <begin position="1"/>
        <end position="22"/>
    </location>
</feature>
<dbReference type="AlphaFoldDB" id="C0E174"/>
<accession>C0E174</accession>
<organism evidence="2 3">
    <name type="scientific">Corynebacterium matruchotii ATCC 33806</name>
    <dbReference type="NCBI Taxonomy" id="566549"/>
    <lineage>
        <taxon>Bacteria</taxon>
        <taxon>Bacillati</taxon>
        <taxon>Actinomycetota</taxon>
        <taxon>Actinomycetes</taxon>
        <taxon>Mycobacteriales</taxon>
        <taxon>Corynebacteriaceae</taxon>
        <taxon>Corynebacterium</taxon>
    </lineage>
</organism>